<dbReference type="Proteomes" id="UP000256514">
    <property type="component" value="Unassembled WGS sequence"/>
</dbReference>
<dbReference type="RefSeq" id="WP_115570991.1">
    <property type="nucleotide sequence ID" value="NZ_NXLT01000003.1"/>
</dbReference>
<protein>
    <submittedName>
        <fullName evidence="1">Uncharacterized protein</fullName>
    </submittedName>
</protein>
<dbReference type="AlphaFoldDB" id="A0A3D8IPT6"/>
<comment type="caution">
    <text evidence="1">The sequence shown here is derived from an EMBL/GenBank/DDBJ whole genome shotgun (WGS) entry which is preliminary data.</text>
</comment>
<keyword evidence="2" id="KW-1185">Reference proteome</keyword>
<name>A0A3D8IPT6_9HELI</name>
<organism evidence="1 2">
    <name type="scientific">Helicobacter equorum</name>
    <dbReference type="NCBI Taxonomy" id="361872"/>
    <lineage>
        <taxon>Bacteria</taxon>
        <taxon>Pseudomonadati</taxon>
        <taxon>Campylobacterota</taxon>
        <taxon>Epsilonproteobacteria</taxon>
        <taxon>Campylobacterales</taxon>
        <taxon>Helicobacteraceae</taxon>
        <taxon>Helicobacter</taxon>
    </lineage>
</organism>
<evidence type="ECO:0000313" key="2">
    <source>
        <dbReference type="Proteomes" id="UP000256514"/>
    </source>
</evidence>
<dbReference type="InterPro" id="IPR045646">
    <property type="entry name" value="DUF6402"/>
</dbReference>
<dbReference type="EMBL" id="NXLT01000003">
    <property type="protein sequence ID" value="RDU67269.1"/>
    <property type="molecule type" value="Genomic_DNA"/>
</dbReference>
<sequence>MQITEIKAYIFDGFDFIGTPEQCVGAWNYESVGFKAFYSGVKNFIDDKNATKEIDNNIMRNLDYQNTQKNFNLGLDFIVTSQSFKNLKTPNDYLSKRFYTRYFKLLD</sequence>
<dbReference type="OrthoDB" id="5327711at2"/>
<accession>A0A3D8IPT6</accession>
<evidence type="ECO:0000313" key="1">
    <source>
        <dbReference type="EMBL" id="RDU67269.1"/>
    </source>
</evidence>
<proteinExistence type="predicted"/>
<gene>
    <name evidence="1" type="ORF">CQA54_04645</name>
</gene>
<reference evidence="1 2" key="1">
    <citation type="submission" date="2018-04" db="EMBL/GenBank/DDBJ databases">
        <title>Novel Campyloabacter and Helicobacter Species and Strains.</title>
        <authorList>
            <person name="Mannion A.J."/>
            <person name="Shen Z."/>
            <person name="Fox J.G."/>
        </authorList>
    </citation>
    <scope>NUCLEOTIDE SEQUENCE [LARGE SCALE GENOMIC DNA]</scope>
    <source>
        <strain evidence="1 2">MIT 12-6600</strain>
    </source>
</reference>
<dbReference type="Pfam" id="PF19940">
    <property type="entry name" value="DUF6402"/>
    <property type="match status" value="1"/>
</dbReference>